<keyword evidence="3" id="KW-1185">Reference proteome</keyword>
<proteinExistence type="predicted"/>
<gene>
    <name evidence="2" type="ORF">RHGRI_021001</name>
</gene>
<organism evidence="2 3">
    <name type="scientific">Rhododendron griersonianum</name>
    <dbReference type="NCBI Taxonomy" id="479676"/>
    <lineage>
        <taxon>Eukaryota</taxon>
        <taxon>Viridiplantae</taxon>
        <taxon>Streptophyta</taxon>
        <taxon>Embryophyta</taxon>
        <taxon>Tracheophyta</taxon>
        <taxon>Spermatophyta</taxon>
        <taxon>Magnoliopsida</taxon>
        <taxon>eudicotyledons</taxon>
        <taxon>Gunneridae</taxon>
        <taxon>Pentapetalae</taxon>
        <taxon>asterids</taxon>
        <taxon>Ericales</taxon>
        <taxon>Ericaceae</taxon>
        <taxon>Ericoideae</taxon>
        <taxon>Rhodoreae</taxon>
        <taxon>Rhododendron</taxon>
    </lineage>
</organism>
<dbReference type="Proteomes" id="UP000823749">
    <property type="component" value="Chromosome 7"/>
</dbReference>
<accession>A0AAV6JLL2</accession>
<evidence type="ECO:0000313" key="2">
    <source>
        <dbReference type="EMBL" id="KAG5540963.1"/>
    </source>
</evidence>
<reference evidence="2" key="1">
    <citation type="submission" date="2020-08" db="EMBL/GenBank/DDBJ databases">
        <title>Plant Genome Project.</title>
        <authorList>
            <person name="Zhang R.-G."/>
        </authorList>
    </citation>
    <scope>NUCLEOTIDE SEQUENCE</scope>
    <source>
        <strain evidence="2">WSP0</strain>
        <tissue evidence="2">Leaf</tissue>
    </source>
</reference>
<protein>
    <submittedName>
        <fullName evidence="2">Uncharacterized protein</fullName>
    </submittedName>
</protein>
<comment type="caution">
    <text evidence="2">The sequence shown here is derived from an EMBL/GenBank/DDBJ whole genome shotgun (WGS) entry which is preliminary data.</text>
</comment>
<feature type="compositionally biased region" description="Low complexity" evidence="1">
    <location>
        <begin position="9"/>
        <end position="19"/>
    </location>
</feature>
<feature type="compositionally biased region" description="Basic and acidic residues" evidence="1">
    <location>
        <begin position="126"/>
        <end position="137"/>
    </location>
</feature>
<evidence type="ECO:0000256" key="1">
    <source>
        <dbReference type="SAM" id="MobiDB-lite"/>
    </source>
</evidence>
<feature type="compositionally biased region" description="Basic and acidic residues" evidence="1">
    <location>
        <begin position="67"/>
        <end position="76"/>
    </location>
</feature>
<feature type="region of interest" description="Disordered" evidence="1">
    <location>
        <begin position="1"/>
        <end position="222"/>
    </location>
</feature>
<dbReference type="EMBL" id="JACTNZ010000007">
    <property type="protein sequence ID" value="KAG5540963.1"/>
    <property type="molecule type" value="Genomic_DNA"/>
</dbReference>
<evidence type="ECO:0000313" key="3">
    <source>
        <dbReference type="Proteomes" id="UP000823749"/>
    </source>
</evidence>
<feature type="region of interest" description="Disordered" evidence="1">
    <location>
        <begin position="335"/>
        <end position="372"/>
    </location>
</feature>
<sequence length="372" mass="39012">MTRAKAREQSSSQQQGLQLKRLRKGAPTRAARIPRSEEIPASVASAGSSFRYEGGEHTPLSKLKRKRECEETREEGSDSSIDDTAPISQSFKLPRTTQPSPGGTSVAAGKKVVVALDEGESDGDDSDAKGSDDHNGEESDDSGADGSEGDQSDEDSDNEDHSGDDDSGEDFGSDEDENLGNGGDNNDGDGDESRDGGGGDGGNFGGDGSQPVVDEDEKDENVSGLIPRWRVLTEGILSIPDINQLAPEADIQQPSSQEAVETALNLLDKRINVPPTGDLTTHFQAHDAAAALANLTAAEVFADLQDDSFISLGISQTGYAVGDIGEGSSLLASESASQQQVEANTSRKHAAADDDAEVQVVDPPMINEVEEL</sequence>
<feature type="compositionally biased region" description="Acidic residues" evidence="1">
    <location>
        <begin position="138"/>
        <end position="178"/>
    </location>
</feature>
<dbReference type="AlphaFoldDB" id="A0AAV6JLL2"/>
<feature type="compositionally biased region" description="Gly residues" evidence="1">
    <location>
        <begin position="198"/>
        <end position="208"/>
    </location>
</feature>
<feature type="compositionally biased region" description="Polar residues" evidence="1">
    <location>
        <begin position="86"/>
        <end position="103"/>
    </location>
</feature>
<name>A0AAV6JLL2_9ERIC</name>